<keyword evidence="1" id="KW-1133">Transmembrane helix</keyword>
<evidence type="ECO:0000313" key="4">
    <source>
        <dbReference type="Proteomes" id="UP001151287"/>
    </source>
</evidence>
<dbReference type="Proteomes" id="UP001151287">
    <property type="component" value="Unassembled WGS sequence"/>
</dbReference>
<dbReference type="InterPro" id="IPR040283">
    <property type="entry name" value="DDB_G0292058-like"/>
</dbReference>
<accession>A0A9Q0HFW8</accession>
<dbReference type="GO" id="GO:0016020">
    <property type="term" value="C:membrane"/>
    <property type="evidence" value="ECO:0007669"/>
    <property type="project" value="TreeGrafter"/>
</dbReference>
<dbReference type="EMBL" id="JAMQYH010000005">
    <property type="protein sequence ID" value="KAJ1686112.1"/>
    <property type="molecule type" value="Genomic_DNA"/>
</dbReference>
<keyword evidence="2" id="KW-0732">Signal</keyword>
<reference evidence="3" key="1">
    <citation type="journal article" date="2022" name="Cell">
        <title>Repeat-based holocentromeres influence genome architecture and karyotype evolution.</title>
        <authorList>
            <person name="Hofstatter P.G."/>
            <person name="Thangavel G."/>
            <person name="Lux T."/>
            <person name="Neumann P."/>
            <person name="Vondrak T."/>
            <person name="Novak P."/>
            <person name="Zhang M."/>
            <person name="Costa L."/>
            <person name="Castellani M."/>
            <person name="Scott A."/>
            <person name="Toegelov H."/>
            <person name="Fuchs J."/>
            <person name="Mata-Sucre Y."/>
            <person name="Dias Y."/>
            <person name="Vanzela A.L.L."/>
            <person name="Huettel B."/>
            <person name="Almeida C.C.S."/>
            <person name="Simkova H."/>
            <person name="Souza G."/>
            <person name="Pedrosa-Harand A."/>
            <person name="Macas J."/>
            <person name="Mayer K.F.X."/>
            <person name="Houben A."/>
            <person name="Marques A."/>
        </authorList>
    </citation>
    <scope>NUCLEOTIDE SEQUENCE</scope>
    <source>
        <strain evidence="3">RhyBre1mFocal</strain>
    </source>
</reference>
<organism evidence="3 4">
    <name type="scientific">Rhynchospora breviuscula</name>
    <dbReference type="NCBI Taxonomy" id="2022672"/>
    <lineage>
        <taxon>Eukaryota</taxon>
        <taxon>Viridiplantae</taxon>
        <taxon>Streptophyta</taxon>
        <taxon>Embryophyta</taxon>
        <taxon>Tracheophyta</taxon>
        <taxon>Spermatophyta</taxon>
        <taxon>Magnoliopsida</taxon>
        <taxon>Liliopsida</taxon>
        <taxon>Poales</taxon>
        <taxon>Cyperaceae</taxon>
        <taxon>Cyperoideae</taxon>
        <taxon>Rhynchosporeae</taxon>
        <taxon>Rhynchospora</taxon>
    </lineage>
</organism>
<feature type="transmembrane region" description="Helical" evidence="1">
    <location>
        <begin position="91"/>
        <end position="113"/>
    </location>
</feature>
<feature type="chain" id="PRO_5040309128" evidence="2">
    <location>
        <begin position="27"/>
        <end position="520"/>
    </location>
</feature>
<protein>
    <submittedName>
        <fullName evidence="3">Uncharacterized protein</fullName>
    </submittedName>
</protein>
<dbReference type="PANTHER" id="PTHR31414">
    <property type="entry name" value="TRANSMEMBRANE PROTEIN DDB_G0292058"/>
    <property type="match status" value="1"/>
</dbReference>
<evidence type="ECO:0000313" key="3">
    <source>
        <dbReference type="EMBL" id="KAJ1686112.1"/>
    </source>
</evidence>
<dbReference type="PANTHER" id="PTHR31414:SF18">
    <property type="entry name" value="TRANSMEMBRANE PROTEIN-RELATED"/>
    <property type="match status" value="1"/>
</dbReference>
<dbReference type="OrthoDB" id="1922814at2759"/>
<feature type="transmembrane region" description="Helical" evidence="1">
    <location>
        <begin position="238"/>
        <end position="260"/>
    </location>
</feature>
<dbReference type="AlphaFoldDB" id="A0A9Q0HFW8"/>
<proteinExistence type="predicted"/>
<feature type="signal peptide" evidence="2">
    <location>
        <begin position="1"/>
        <end position="26"/>
    </location>
</feature>
<gene>
    <name evidence="3" type="ORF">LUZ63_017502</name>
</gene>
<keyword evidence="1" id="KW-0812">Transmembrane</keyword>
<comment type="caution">
    <text evidence="3">The sequence shown here is derived from an EMBL/GenBank/DDBJ whole genome shotgun (WGS) entry which is preliminary data.</text>
</comment>
<sequence>MAFMMGWRRRDEILVVLCFLITVSCASCIEVVPHTTGSNRILIESNSDSSSTVLSVRTERIDPFDHFKEYKGGYNITNSHYWTSTIFTGKYGYILAALWPIGGIGLAISSIFFAKKKTTDSGTESHFKKAQFWLIFMGIFFLLLTIIASAVAITGSLRFHSRAQSIKRIISRTAIEASDTLYNVTKAIESMQNLTSVYDGFANSNNLNSTAQSLSEEATNIQMKAKDSMRLVNRGINILELVTIVFVLMNLLAVLIFLVARPLKLKMVLSMIIFVCWIFTSLFWIYFGLYFFLAEFSGDTCLALDEYQLNPQNSSLGTILPCSDSANTMLEDVGTGIHNLIDQVNSEISTVRSTDMPGLEYVCNPFSGPPEYLYQPDNCSKSTIKIGDIPQALRRYACLETDEMDCTQAKYVISASEYGKIQVYTTSIQNILDVFPGMERLVNCQVVKEAFSEILLNECEPLNKYAHMTWAAMAVLSTFLMLFIITWILESLHEKRFHTLDGLVKLQLSSNNMPEDKVEP</sequence>
<keyword evidence="1" id="KW-0472">Membrane</keyword>
<feature type="transmembrane region" description="Helical" evidence="1">
    <location>
        <begin position="468"/>
        <end position="489"/>
    </location>
</feature>
<name>A0A9Q0HFW8_9POAL</name>
<evidence type="ECO:0000256" key="1">
    <source>
        <dbReference type="SAM" id="Phobius"/>
    </source>
</evidence>
<feature type="transmembrane region" description="Helical" evidence="1">
    <location>
        <begin position="272"/>
        <end position="293"/>
    </location>
</feature>
<feature type="transmembrane region" description="Helical" evidence="1">
    <location>
        <begin position="133"/>
        <end position="153"/>
    </location>
</feature>
<keyword evidence="4" id="KW-1185">Reference proteome</keyword>
<evidence type="ECO:0000256" key="2">
    <source>
        <dbReference type="SAM" id="SignalP"/>
    </source>
</evidence>